<protein>
    <submittedName>
        <fullName evidence="1">Uncharacterized protein</fullName>
    </submittedName>
</protein>
<dbReference type="EMBL" id="JAINUF010000005">
    <property type="protein sequence ID" value="KAJ8360350.1"/>
    <property type="molecule type" value="Genomic_DNA"/>
</dbReference>
<organism evidence="1 2">
    <name type="scientific">Synaphobranchus kaupii</name>
    <name type="common">Kaup's arrowtooth eel</name>
    <dbReference type="NCBI Taxonomy" id="118154"/>
    <lineage>
        <taxon>Eukaryota</taxon>
        <taxon>Metazoa</taxon>
        <taxon>Chordata</taxon>
        <taxon>Craniata</taxon>
        <taxon>Vertebrata</taxon>
        <taxon>Euteleostomi</taxon>
        <taxon>Actinopterygii</taxon>
        <taxon>Neopterygii</taxon>
        <taxon>Teleostei</taxon>
        <taxon>Anguilliformes</taxon>
        <taxon>Synaphobranchidae</taxon>
        <taxon>Synaphobranchus</taxon>
    </lineage>
</organism>
<evidence type="ECO:0000313" key="2">
    <source>
        <dbReference type="Proteomes" id="UP001152622"/>
    </source>
</evidence>
<dbReference type="Proteomes" id="UP001152622">
    <property type="component" value="Chromosome 5"/>
</dbReference>
<keyword evidence="2" id="KW-1185">Reference proteome</keyword>
<name>A0A9Q1FKL0_SYNKA</name>
<reference evidence="1" key="1">
    <citation type="journal article" date="2023" name="Science">
        <title>Genome structures resolve the early diversification of teleost fishes.</title>
        <authorList>
            <person name="Parey E."/>
            <person name="Louis A."/>
            <person name="Montfort J."/>
            <person name="Bouchez O."/>
            <person name="Roques C."/>
            <person name="Iampietro C."/>
            <person name="Lluch J."/>
            <person name="Castinel A."/>
            <person name="Donnadieu C."/>
            <person name="Desvignes T."/>
            <person name="Floi Bucao C."/>
            <person name="Jouanno E."/>
            <person name="Wen M."/>
            <person name="Mejri S."/>
            <person name="Dirks R."/>
            <person name="Jansen H."/>
            <person name="Henkel C."/>
            <person name="Chen W.J."/>
            <person name="Zahm M."/>
            <person name="Cabau C."/>
            <person name="Klopp C."/>
            <person name="Thompson A.W."/>
            <person name="Robinson-Rechavi M."/>
            <person name="Braasch I."/>
            <person name="Lecointre G."/>
            <person name="Bobe J."/>
            <person name="Postlethwait J.H."/>
            <person name="Berthelot C."/>
            <person name="Roest Crollius H."/>
            <person name="Guiguen Y."/>
        </authorList>
    </citation>
    <scope>NUCLEOTIDE SEQUENCE</scope>
    <source>
        <strain evidence="1">WJC10195</strain>
    </source>
</reference>
<dbReference type="AlphaFoldDB" id="A0A9Q1FKL0"/>
<sequence>MYSTECRCVLGPLGRRAAVAVRLLSLMPGVSSSRLEAAGWRACNYASPCSKGPCSVGGQTLPVKHDTTHKESAKNGPPTAQCRGTAICQAAVTLSAGTQTPPLLGTAHYALGLVYKV</sequence>
<gene>
    <name evidence="1" type="ORF">SKAU_G00168750</name>
</gene>
<accession>A0A9Q1FKL0</accession>
<evidence type="ECO:0000313" key="1">
    <source>
        <dbReference type="EMBL" id="KAJ8360350.1"/>
    </source>
</evidence>
<comment type="caution">
    <text evidence="1">The sequence shown here is derived from an EMBL/GenBank/DDBJ whole genome shotgun (WGS) entry which is preliminary data.</text>
</comment>
<proteinExistence type="predicted"/>